<dbReference type="WBParaSite" id="PDA_v2.g29949.t1">
    <property type="protein sequence ID" value="PDA_v2.g29949.t1"/>
    <property type="gene ID" value="PDA_v2.g29949"/>
</dbReference>
<keyword evidence="2" id="KW-1185">Reference proteome</keyword>
<keyword evidence="1" id="KW-0812">Transmembrane</keyword>
<organism evidence="2 3">
    <name type="scientific">Panagrolaimus davidi</name>
    <dbReference type="NCBI Taxonomy" id="227884"/>
    <lineage>
        <taxon>Eukaryota</taxon>
        <taxon>Metazoa</taxon>
        <taxon>Ecdysozoa</taxon>
        <taxon>Nematoda</taxon>
        <taxon>Chromadorea</taxon>
        <taxon>Rhabditida</taxon>
        <taxon>Tylenchina</taxon>
        <taxon>Panagrolaimomorpha</taxon>
        <taxon>Panagrolaimoidea</taxon>
        <taxon>Panagrolaimidae</taxon>
        <taxon>Panagrolaimus</taxon>
    </lineage>
</organism>
<accession>A0A914QF16</accession>
<evidence type="ECO:0000313" key="3">
    <source>
        <dbReference type="WBParaSite" id="PDA_v2.g29949.t1"/>
    </source>
</evidence>
<sequence length="204" mass="23485">MLAWEFLDVEIDLHNCIGRVKFCYSSLEKNNRASSLCENDFCGFEINGTDGEIFLNGERTIPKRYFKRYFKQCRPIRMKQTETSYCGENDASCKPLIEDNRITITVEEASSTCRTFIKNATIYYPPTTTTSTSTTSVPSTKSATQTETSEASNDWYIWVIIGVALVLLIGIIIAIFVCWKKRICLFKKKTEEIDQISLYRQIKR</sequence>
<protein>
    <submittedName>
        <fullName evidence="3">Uncharacterized protein</fullName>
    </submittedName>
</protein>
<name>A0A914QF16_9BILA</name>
<reference evidence="3" key="1">
    <citation type="submission" date="2022-11" db="UniProtKB">
        <authorList>
            <consortium name="WormBaseParasite"/>
        </authorList>
    </citation>
    <scope>IDENTIFICATION</scope>
</reference>
<proteinExistence type="predicted"/>
<dbReference type="AlphaFoldDB" id="A0A914QF16"/>
<evidence type="ECO:0000313" key="2">
    <source>
        <dbReference type="Proteomes" id="UP000887578"/>
    </source>
</evidence>
<evidence type="ECO:0000256" key="1">
    <source>
        <dbReference type="SAM" id="Phobius"/>
    </source>
</evidence>
<keyword evidence="1" id="KW-1133">Transmembrane helix</keyword>
<dbReference type="Proteomes" id="UP000887578">
    <property type="component" value="Unplaced"/>
</dbReference>
<feature type="transmembrane region" description="Helical" evidence="1">
    <location>
        <begin position="155"/>
        <end position="179"/>
    </location>
</feature>
<keyword evidence="1" id="KW-0472">Membrane</keyword>